<reference evidence="2" key="1">
    <citation type="submission" date="2023-03" db="EMBL/GenBank/DDBJ databases">
        <title>Massive genome expansion in bonnet fungi (Mycena s.s.) driven by repeated elements and novel gene families across ecological guilds.</title>
        <authorList>
            <consortium name="Lawrence Berkeley National Laboratory"/>
            <person name="Harder C.B."/>
            <person name="Miyauchi S."/>
            <person name="Viragh M."/>
            <person name="Kuo A."/>
            <person name="Thoen E."/>
            <person name="Andreopoulos B."/>
            <person name="Lu D."/>
            <person name="Skrede I."/>
            <person name="Drula E."/>
            <person name="Henrissat B."/>
            <person name="Morin E."/>
            <person name="Kohler A."/>
            <person name="Barry K."/>
            <person name="LaButti K."/>
            <person name="Morin E."/>
            <person name="Salamov A."/>
            <person name="Lipzen A."/>
            <person name="Mereny Z."/>
            <person name="Hegedus B."/>
            <person name="Baldrian P."/>
            <person name="Stursova M."/>
            <person name="Weitz H."/>
            <person name="Taylor A."/>
            <person name="Grigoriev I.V."/>
            <person name="Nagy L.G."/>
            <person name="Martin F."/>
            <person name="Kauserud H."/>
        </authorList>
    </citation>
    <scope>NUCLEOTIDE SEQUENCE</scope>
    <source>
        <strain evidence="2">9144</strain>
    </source>
</reference>
<comment type="caution">
    <text evidence="2">The sequence shown here is derived from an EMBL/GenBank/DDBJ whole genome shotgun (WGS) entry which is preliminary data.</text>
</comment>
<dbReference type="Proteomes" id="UP001219525">
    <property type="component" value="Unassembled WGS sequence"/>
</dbReference>
<evidence type="ECO:0000313" key="3">
    <source>
        <dbReference type="Proteomes" id="UP001219525"/>
    </source>
</evidence>
<gene>
    <name evidence="2" type="ORF">GGX14DRAFT_581384</name>
</gene>
<dbReference type="EMBL" id="JARJCW010000001">
    <property type="protein sequence ID" value="KAJ7229823.1"/>
    <property type="molecule type" value="Genomic_DNA"/>
</dbReference>
<sequence>MPCSIDNAQEVRRALKSPGMVRQWFATNQRSCLLCTNPTWDRRASGRVDKVVVDRNAGVVAERRETKACTKVEWRWSPLEALANLHQLLGKKKIKFFLPHRTDHLHPASDPSQPHTAVLFRSGSPSAPILKGRILRRAEVAAPSLQSAGITTYRRMEWTQTHRSARGYSAAATMLRSSRSGRSGPKASGARNWIKHKSLGSPNEKCGTCEESNDQAYKARKSEREDRGCTQTRTKVSGSKPN</sequence>
<name>A0AAD6YUM0_9AGAR</name>
<feature type="compositionally biased region" description="Polar residues" evidence="1">
    <location>
        <begin position="229"/>
        <end position="242"/>
    </location>
</feature>
<feature type="region of interest" description="Disordered" evidence="1">
    <location>
        <begin position="173"/>
        <end position="242"/>
    </location>
</feature>
<proteinExistence type="predicted"/>
<keyword evidence="3" id="KW-1185">Reference proteome</keyword>
<protein>
    <submittedName>
        <fullName evidence="2">Uncharacterized protein</fullName>
    </submittedName>
</protein>
<dbReference type="AlphaFoldDB" id="A0AAD6YUM0"/>
<accession>A0AAD6YUM0</accession>
<evidence type="ECO:0000256" key="1">
    <source>
        <dbReference type="SAM" id="MobiDB-lite"/>
    </source>
</evidence>
<organism evidence="2 3">
    <name type="scientific">Mycena pura</name>
    <dbReference type="NCBI Taxonomy" id="153505"/>
    <lineage>
        <taxon>Eukaryota</taxon>
        <taxon>Fungi</taxon>
        <taxon>Dikarya</taxon>
        <taxon>Basidiomycota</taxon>
        <taxon>Agaricomycotina</taxon>
        <taxon>Agaricomycetes</taxon>
        <taxon>Agaricomycetidae</taxon>
        <taxon>Agaricales</taxon>
        <taxon>Marasmiineae</taxon>
        <taxon>Mycenaceae</taxon>
        <taxon>Mycena</taxon>
    </lineage>
</organism>
<evidence type="ECO:0000313" key="2">
    <source>
        <dbReference type="EMBL" id="KAJ7229823.1"/>
    </source>
</evidence>